<sequence>MHIGGNFGRAFGRQSFLESRAELAFSWLELPEAGKASLWPLTPSSSNPNYFHAKNLFVVAALIVVGASFQLAIPYSQYVLVQEAPTQSTMAPQDEITDALSYIDDDYNNPVVKEDMQRLAKRN</sequence>
<dbReference type="AlphaFoldDB" id="A0A5A7QGR2"/>
<accession>A0A5A7QGR2</accession>
<gene>
    <name evidence="1" type="ORF">STAS_21382</name>
</gene>
<name>A0A5A7QGR2_STRAF</name>
<proteinExistence type="predicted"/>
<keyword evidence="2" id="KW-1185">Reference proteome</keyword>
<evidence type="ECO:0000313" key="2">
    <source>
        <dbReference type="Proteomes" id="UP000325081"/>
    </source>
</evidence>
<comment type="caution">
    <text evidence="1">The sequence shown here is derived from an EMBL/GenBank/DDBJ whole genome shotgun (WGS) entry which is preliminary data.</text>
</comment>
<reference evidence="2" key="1">
    <citation type="journal article" date="2019" name="Curr. Biol.">
        <title>Genome Sequence of Striga asiatica Provides Insight into the Evolution of Plant Parasitism.</title>
        <authorList>
            <person name="Yoshida S."/>
            <person name="Kim S."/>
            <person name="Wafula E.K."/>
            <person name="Tanskanen J."/>
            <person name="Kim Y.M."/>
            <person name="Honaas L."/>
            <person name="Yang Z."/>
            <person name="Spallek T."/>
            <person name="Conn C.E."/>
            <person name="Ichihashi Y."/>
            <person name="Cheong K."/>
            <person name="Cui S."/>
            <person name="Der J.P."/>
            <person name="Gundlach H."/>
            <person name="Jiao Y."/>
            <person name="Hori C."/>
            <person name="Ishida J.K."/>
            <person name="Kasahara H."/>
            <person name="Kiba T."/>
            <person name="Kim M.S."/>
            <person name="Koo N."/>
            <person name="Laohavisit A."/>
            <person name="Lee Y.H."/>
            <person name="Lumba S."/>
            <person name="McCourt P."/>
            <person name="Mortimer J.C."/>
            <person name="Mutuku J.M."/>
            <person name="Nomura T."/>
            <person name="Sasaki-Sekimoto Y."/>
            <person name="Seto Y."/>
            <person name="Wang Y."/>
            <person name="Wakatake T."/>
            <person name="Sakakibara H."/>
            <person name="Demura T."/>
            <person name="Yamaguchi S."/>
            <person name="Yoneyama K."/>
            <person name="Manabe R.I."/>
            <person name="Nelson D.C."/>
            <person name="Schulman A.H."/>
            <person name="Timko M.P."/>
            <person name="dePamphilis C.W."/>
            <person name="Choi D."/>
            <person name="Shirasu K."/>
        </authorList>
    </citation>
    <scope>NUCLEOTIDE SEQUENCE [LARGE SCALE GENOMIC DNA]</scope>
    <source>
        <strain evidence="2">cv. UVA1</strain>
    </source>
</reference>
<evidence type="ECO:0000313" key="1">
    <source>
        <dbReference type="EMBL" id="GER44483.1"/>
    </source>
</evidence>
<organism evidence="1 2">
    <name type="scientific">Striga asiatica</name>
    <name type="common">Asiatic witchweed</name>
    <name type="synonym">Buchnera asiatica</name>
    <dbReference type="NCBI Taxonomy" id="4170"/>
    <lineage>
        <taxon>Eukaryota</taxon>
        <taxon>Viridiplantae</taxon>
        <taxon>Streptophyta</taxon>
        <taxon>Embryophyta</taxon>
        <taxon>Tracheophyta</taxon>
        <taxon>Spermatophyta</taxon>
        <taxon>Magnoliopsida</taxon>
        <taxon>eudicotyledons</taxon>
        <taxon>Gunneridae</taxon>
        <taxon>Pentapetalae</taxon>
        <taxon>asterids</taxon>
        <taxon>lamiids</taxon>
        <taxon>Lamiales</taxon>
        <taxon>Orobanchaceae</taxon>
        <taxon>Buchnereae</taxon>
        <taxon>Striga</taxon>
    </lineage>
</organism>
<dbReference type="EMBL" id="BKCP01006959">
    <property type="protein sequence ID" value="GER44483.1"/>
    <property type="molecule type" value="Genomic_DNA"/>
</dbReference>
<protein>
    <submittedName>
        <fullName evidence="1">Heat shock 70 kDa protein 1-like</fullName>
    </submittedName>
</protein>
<dbReference type="Proteomes" id="UP000325081">
    <property type="component" value="Unassembled WGS sequence"/>
</dbReference>
<keyword evidence="1" id="KW-0346">Stress response</keyword>